<evidence type="ECO:0000256" key="1">
    <source>
        <dbReference type="SAM" id="MobiDB-lite"/>
    </source>
</evidence>
<protein>
    <submittedName>
        <fullName evidence="2">Uncharacterized protein</fullName>
    </submittedName>
</protein>
<name>A0A6J4NVF8_9ACTN</name>
<feature type="region of interest" description="Disordered" evidence="1">
    <location>
        <begin position="50"/>
        <end position="70"/>
    </location>
</feature>
<reference evidence="2" key="1">
    <citation type="submission" date="2020-02" db="EMBL/GenBank/DDBJ databases">
        <authorList>
            <person name="Meier V. D."/>
        </authorList>
    </citation>
    <scope>NUCLEOTIDE SEQUENCE</scope>
    <source>
        <strain evidence="2">AVDCRST_MAG06</strain>
    </source>
</reference>
<organism evidence="2">
    <name type="scientific">uncultured Nocardioides sp</name>
    <dbReference type="NCBI Taxonomy" id="198441"/>
    <lineage>
        <taxon>Bacteria</taxon>
        <taxon>Bacillati</taxon>
        <taxon>Actinomycetota</taxon>
        <taxon>Actinomycetes</taxon>
        <taxon>Propionibacteriales</taxon>
        <taxon>Nocardioidaceae</taxon>
        <taxon>Nocardioides</taxon>
        <taxon>environmental samples</taxon>
    </lineage>
</organism>
<evidence type="ECO:0000313" key="2">
    <source>
        <dbReference type="EMBL" id="CAA9393480.1"/>
    </source>
</evidence>
<sequence>MVGSHALHLGTAQVEARSGTGAAATGDHLVDVVEVVEGAAPGLRQRAAVGNPTRTARARNLAPGPAVTPP</sequence>
<proteinExistence type="predicted"/>
<dbReference type="AlphaFoldDB" id="A0A6J4NVF8"/>
<dbReference type="EMBL" id="CADCUP010000119">
    <property type="protein sequence ID" value="CAA9393480.1"/>
    <property type="molecule type" value="Genomic_DNA"/>
</dbReference>
<gene>
    <name evidence="2" type="ORF">AVDCRST_MAG06-1747</name>
</gene>
<feature type="region of interest" description="Disordered" evidence="1">
    <location>
        <begin position="1"/>
        <end position="23"/>
    </location>
</feature>
<accession>A0A6J4NVF8</accession>